<evidence type="ECO:0008006" key="3">
    <source>
        <dbReference type="Google" id="ProtNLM"/>
    </source>
</evidence>
<proteinExistence type="predicted"/>
<evidence type="ECO:0000313" key="1">
    <source>
        <dbReference type="EMBL" id="NKI91484.1"/>
    </source>
</evidence>
<keyword evidence="2" id="KW-1185">Reference proteome</keyword>
<dbReference type="EMBL" id="JAAVTK010000017">
    <property type="protein sequence ID" value="NKI91484.1"/>
    <property type="molecule type" value="Genomic_DNA"/>
</dbReference>
<reference evidence="1 2" key="1">
    <citation type="submission" date="2020-03" db="EMBL/GenBank/DDBJ databases">
        <title>Genomic Encyclopedia of Type Strains, Phase IV (KMG-V): Genome sequencing to study the core and pangenomes of soil and plant-associated prokaryotes.</title>
        <authorList>
            <person name="Whitman W."/>
        </authorList>
    </citation>
    <scope>NUCLEOTIDE SEQUENCE [LARGE SCALE GENOMIC DNA]</scope>
    <source>
        <strain evidence="1 2">1B</strain>
    </source>
</reference>
<dbReference type="Gene3D" id="3.90.550.10">
    <property type="entry name" value="Spore Coat Polysaccharide Biosynthesis Protein SpsA, Chain A"/>
    <property type="match status" value="1"/>
</dbReference>
<dbReference type="InterPro" id="IPR029044">
    <property type="entry name" value="Nucleotide-diphossugar_trans"/>
</dbReference>
<gene>
    <name evidence="1" type="ORF">HBN54_004103</name>
</gene>
<sequence>MSGLRQMNVSMCCITYNHAAYLAQVFELVRSRNLEGLGEMVIVEKCSSDGTSALVLAYQTWHLAGCGCLPRCHPEYDGQSHSYTCDDYGYWPDSTKLQRQVDVL</sequence>
<accession>A0ABX1HNK4</accession>
<comment type="caution">
    <text evidence="1">The sequence shown here is derived from an EMBL/GenBank/DDBJ whole genome shotgun (WGS) entry which is preliminary data.</text>
</comment>
<evidence type="ECO:0000313" key="2">
    <source>
        <dbReference type="Proteomes" id="UP000717634"/>
    </source>
</evidence>
<name>A0ABX1HNK4_9BACT</name>
<protein>
    <recommendedName>
        <fullName evidence="3">Glycosyltransferase</fullName>
    </recommendedName>
</protein>
<dbReference type="Proteomes" id="UP000717634">
    <property type="component" value="Unassembled WGS sequence"/>
</dbReference>
<dbReference type="SUPFAM" id="SSF53448">
    <property type="entry name" value="Nucleotide-diphospho-sugar transferases"/>
    <property type="match status" value="1"/>
</dbReference>
<organism evidence="1 2">
    <name type="scientific">Hymenobacter artigasi</name>
    <dbReference type="NCBI Taxonomy" id="2719616"/>
    <lineage>
        <taxon>Bacteria</taxon>
        <taxon>Pseudomonadati</taxon>
        <taxon>Bacteroidota</taxon>
        <taxon>Cytophagia</taxon>
        <taxon>Cytophagales</taxon>
        <taxon>Hymenobacteraceae</taxon>
        <taxon>Hymenobacter</taxon>
    </lineage>
</organism>